<evidence type="ECO:0000313" key="5">
    <source>
        <dbReference type="Proteomes" id="UP000006310"/>
    </source>
</evidence>
<evidence type="ECO:0000256" key="1">
    <source>
        <dbReference type="ARBA" id="ARBA00006180"/>
    </source>
</evidence>
<proteinExistence type="inferred from homology"/>
<feature type="compositionally biased region" description="Acidic residues" evidence="3">
    <location>
        <begin position="893"/>
        <end position="908"/>
    </location>
</feature>
<feature type="compositionally biased region" description="Acidic residues" evidence="3">
    <location>
        <begin position="842"/>
        <end position="853"/>
    </location>
</feature>
<dbReference type="Pfam" id="PF04499">
    <property type="entry name" value="SAPS"/>
    <property type="match status" value="1"/>
</dbReference>
<dbReference type="GeneID" id="34524946"/>
<dbReference type="HOGENOM" id="CLU_003676_2_0_1"/>
<evidence type="ECO:0000313" key="4">
    <source>
        <dbReference type="EMBL" id="CCK69266.1"/>
    </source>
</evidence>
<gene>
    <name evidence="4" type="primary">KNAG0C01530</name>
    <name evidence="4" type="ordered locus">KNAG_0C01530</name>
</gene>
<dbReference type="PANTHER" id="PTHR12634:SF8">
    <property type="entry name" value="FIERY MOUNTAIN, ISOFORM D"/>
    <property type="match status" value="1"/>
</dbReference>
<dbReference type="STRING" id="1071383.J7S5N7"/>
<dbReference type="GO" id="GO:0005829">
    <property type="term" value="C:cytosol"/>
    <property type="evidence" value="ECO:0007669"/>
    <property type="project" value="TreeGrafter"/>
</dbReference>
<dbReference type="RefSeq" id="XP_022463512.1">
    <property type="nucleotide sequence ID" value="XM_022606858.1"/>
</dbReference>
<name>J7S5N7_HUIN7</name>
<reference evidence="4 5" key="1">
    <citation type="journal article" date="2011" name="Proc. Natl. Acad. Sci. U.S.A.">
        <title>Evolutionary erosion of yeast sex chromosomes by mating-type switching accidents.</title>
        <authorList>
            <person name="Gordon J.L."/>
            <person name="Armisen D."/>
            <person name="Proux-Wera E."/>
            <person name="Oheigeartaigh S.S."/>
            <person name="Byrne K.P."/>
            <person name="Wolfe K.H."/>
        </authorList>
    </citation>
    <scope>NUCLEOTIDE SEQUENCE [LARGE SCALE GENOMIC DNA]</scope>
    <source>
        <strain evidence="5">ATCC MYA-139 / BCRC 22969 / CBS 8797 / CCRC 22969 / KCTC 17520 / NBRC 10181 / NCYC 3082</strain>
    </source>
</reference>
<dbReference type="GO" id="GO:0005634">
    <property type="term" value="C:nucleus"/>
    <property type="evidence" value="ECO:0007669"/>
    <property type="project" value="TreeGrafter"/>
</dbReference>
<organism evidence="4 5">
    <name type="scientific">Huiozyma naganishii (strain ATCC MYA-139 / BCRC 22969 / CBS 8797 / KCTC 17520 / NBRC 10181 / NCYC 3082 / Yp74L-3)</name>
    <name type="common">Yeast</name>
    <name type="synonym">Kazachstania naganishii</name>
    <dbReference type="NCBI Taxonomy" id="1071383"/>
    <lineage>
        <taxon>Eukaryota</taxon>
        <taxon>Fungi</taxon>
        <taxon>Dikarya</taxon>
        <taxon>Ascomycota</taxon>
        <taxon>Saccharomycotina</taxon>
        <taxon>Saccharomycetes</taxon>
        <taxon>Saccharomycetales</taxon>
        <taxon>Saccharomycetaceae</taxon>
        <taxon>Huiozyma</taxon>
    </lineage>
</organism>
<dbReference type="AlphaFoldDB" id="J7S5N7"/>
<dbReference type="eggNOG" id="KOG2073">
    <property type="taxonomic scope" value="Eukaryota"/>
</dbReference>
<comment type="similarity">
    <text evidence="1">Belongs to the SAPS family.</text>
</comment>
<dbReference type="EMBL" id="HE978316">
    <property type="protein sequence ID" value="CCK69266.1"/>
    <property type="molecule type" value="Genomic_DNA"/>
</dbReference>
<feature type="region of interest" description="Disordered" evidence="3">
    <location>
        <begin position="503"/>
        <end position="528"/>
    </location>
</feature>
<evidence type="ECO:0000256" key="3">
    <source>
        <dbReference type="SAM" id="MobiDB-lite"/>
    </source>
</evidence>
<feature type="region of interest" description="Disordered" evidence="3">
    <location>
        <begin position="787"/>
        <end position="909"/>
    </location>
</feature>
<dbReference type="PANTHER" id="PTHR12634">
    <property type="entry name" value="SIT4 YEAST -ASSOCIATING PROTEIN-RELATED"/>
    <property type="match status" value="1"/>
</dbReference>
<dbReference type="OrthoDB" id="295029at2759"/>
<dbReference type="InterPro" id="IPR007587">
    <property type="entry name" value="SAPS"/>
</dbReference>
<dbReference type="KEGG" id="kng:KNAG_0C01530"/>
<keyword evidence="5" id="KW-1185">Reference proteome</keyword>
<accession>J7S5N7</accession>
<reference evidence="5" key="2">
    <citation type="submission" date="2012-08" db="EMBL/GenBank/DDBJ databases">
        <title>Genome sequence of Kazachstania naganishii.</title>
        <authorList>
            <person name="Gordon J.L."/>
            <person name="Armisen D."/>
            <person name="Proux-Wera E."/>
            <person name="OhEigeartaigh S.S."/>
            <person name="Byrne K.P."/>
            <person name="Wolfe K.H."/>
        </authorList>
    </citation>
    <scope>NUCLEOTIDE SEQUENCE [LARGE SCALE GENOMIC DNA]</scope>
    <source>
        <strain evidence="5">ATCC MYA-139 / BCRC 22969 / CBS 8797 / CCRC 22969 / KCTC 17520 / NBRC 10181 / NCYC 3082</strain>
    </source>
</reference>
<feature type="region of interest" description="Disordered" evidence="3">
    <location>
        <begin position="133"/>
        <end position="173"/>
    </location>
</feature>
<dbReference type="Proteomes" id="UP000006310">
    <property type="component" value="Chromosome 3"/>
</dbReference>
<feature type="region of interest" description="Disordered" evidence="3">
    <location>
        <begin position="708"/>
        <end position="739"/>
    </location>
</feature>
<evidence type="ECO:0000256" key="2">
    <source>
        <dbReference type="ARBA" id="ARBA00023306"/>
    </source>
</evidence>
<protein>
    <submittedName>
        <fullName evidence="4">Uncharacterized protein</fullName>
    </submittedName>
</protein>
<dbReference type="GO" id="GO:0019888">
    <property type="term" value="F:protein phosphatase regulator activity"/>
    <property type="evidence" value="ECO:0007669"/>
    <property type="project" value="TreeGrafter"/>
</dbReference>
<feature type="compositionally biased region" description="Polar residues" evidence="3">
    <location>
        <begin position="872"/>
        <end position="884"/>
    </location>
</feature>
<feature type="region of interest" description="Disordered" evidence="3">
    <location>
        <begin position="29"/>
        <end position="50"/>
    </location>
</feature>
<keyword evidence="2" id="KW-0131">Cell cycle</keyword>
<dbReference type="GO" id="GO:0019903">
    <property type="term" value="F:protein phosphatase binding"/>
    <property type="evidence" value="ECO:0007669"/>
    <property type="project" value="InterPro"/>
</dbReference>
<sequence length="928" mass="105254">MSGSFWKFGQDYSMESNVSQLLNRAFVKKPPQQGDGEESVSPKSEEEVDDYEPNLDILDDLVDDEELYTELMCSNFKLIVYFKYPAVLDKLIDYVTNEKFLRDSRGVGNLVEPSENSSVTDLNQEVIVLSEDEQRDNLQSLEEERERDNSDAGSDVSEETSVTLPPESEEQVESRRARMAAEVLSADVWQISTAIIDNHALLDKIWAMINNLDSEISVVVSTYFMKINERLLDTNINKMIAFILEKGNLVDEFLKHIDNPSLMDFLLKVISTDKADSPTGVISHLRDQDFIGKLLDLLDSDKHDDSIQSAAADFIKAFVTLSANSNNEISMGIGPNELTRQLVSEQMITRLITTMLKGGTSLSNGVGIIIELIRKNNSDYDFIQVLYTTLETHPPCDRDPIHLTYLIKIFAQYMPQFAKLLESLKRTGMLTPFGSIEPLGFERFKICELVAELLHCSNMTLLNESNGEASTRQRDLVRLQTLYPDEYPEEKISEELANLSLKDTTKSDSQKLGADAGRNTGEQSSEDYEQSLEIYPNDVISNSEELEAKLRESNIPGDNLKISLLDTGILRYIIGMFFKFEWNNFLHNVVFDIVQQIFNGPLKSGYNRFLLSDLLSNARLTDKIIEGDLKCIEYEKEEGTRLGYMGHLTLIAEEVAKFVEYIDEMKVTFSDFGILDVLTEEKWQEFMDTTLAETREKYNTVLGDFVIEEDEEEKGMREEASEQGMPPADGDMNPQDEDFDYYQENIDGTHNQYDYIENENDEHNQDTDDYYEYEDASGHKTVLDLSNKEHEQEDGEENGTENGGENNEYHDSVEDPPALSSPKPSRPYIDNMYRQNGNTHSDDDEDDYVDPNDDGQSYAKPDHPLYNDLILPTSTKLHVNSGTDSDTEKNDGTDDASDDDSDGSDDEIGYSLCRSATIENTDFSSNNI</sequence>
<dbReference type="OMA" id="WDMDVQF"/>